<evidence type="ECO:0000256" key="4">
    <source>
        <dbReference type="ARBA" id="ARBA00048462"/>
    </source>
</evidence>
<comment type="catalytic activity">
    <reaction evidence="4">
        <text>holo-[ACP] + malonyl-CoA = malonyl-[ACP] + CoA</text>
        <dbReference type="Rhea" id="RHEA:41792"/>
        <dbReference type="Rhea" id="RHEA-COMP:9623"/>
        <dbReference type="Rhea" id="RHEA-COMP:9685"/>
        <dbReference type="ChEBI" id="CHEBI:57287"/>
        <dbReference type="ChEBI" id="CHEBI:57384"/>
        <dbReference type="ChEBI" id="CHEBI:64479"/>
        <dbReference type="ChEBI" id="CHEBI:78449"/>
        <dbReference type="EC" id="2.3.1.39"/>
    </reaction>
</comment>
<evidence type="ECO:0000313" key="7">
    <source>
        <dbReference type="Proteomes" id="UP001220509"/>
    </source>
</evidence>
<dbReference type="InterPro" id="IPR001227">
    <property type="entry name" value="Ac_transferase_dom_sf"/>
</dbReference>
<dbReference type="GO" id="GO:0005829">
    <property type="term" value="C:cytosol"/>
    <property type="evidence" value="ECO:0007669"/>
    <property type="project" value="TreeGrafter"/>
</dbReference>
<evidence type="ECO:0000256" key="3">
    <source>
        <dbReference type="ARBA" id="ARBA00023315"/>
    </source>
</evidence>
<accession>A0AAX3M718</accession>
<gene>
    <name evidence="6" type="primary">fabD</name>
    <name evidence="6" type="ORF">PQ456_11075</name>
</gene>
<dbReference type="SUPFAM" id="SSF55048">
    <property type="entry name" value="Probable ACP-binding domain of malonyl-CoA ACP transacylase"/>
    <property type="match status" value="1"/>
</dbReference>
<dbReference type="InterPro" id="IPR016035">
    <property type="entry name" value="Acyl_Trfase/lysoPLipase"/>
</dbReference>
<dbReference type="GO" id="GO:0004314">
    <property type="term" value="F:[acyl-carrier-protein] S-malonyltransferase activity"/>
    <property type="evidence" value="ECO:0007669"/>
    <property type="project" value="UniProtKB-EC"/>
</dbReference>
<evidence type="ECO:0000313" key="6">
    <source>
        <dbReference type="EMBL" id="WCT58024.1"/>
    </source>
</evidence>
<dbReference type="KEGG" id="pka:PQ456_11075"/>
<dbReference type="EMBL" id="CP117416">
    <property type="protein sequence ID" value="WCT58024.1"/>
    <property type="molecule type" value="Genomic_DNA"/>
</dbReference>
<dbReference type="SMART" id="SM00827">
    <property type="entry name" value="PKS_AT"/>
    <property type="match status" value="1"/>
</dbReference>
<dbReference type="InterPro" id="IPR016036">
    <property type="entry name" value="Malonyl_transacylase_ACP-bd"/>
</dbReference>
<evidence type="ECO:0000256" key="1">
    <source>
        <dbReference type="ARBA" id="ARBA00013258"/>
    </source>
</evidence>
<keyword evidence="7" id="KW-1185">Reference proteome</keyword>
<keyword evidence="3 6" id="KW-0012">Acyltransferase</keyword>
<dbReference type="PANTHER" id="PTHR42681">
    <property type="entry name" value="MALONYL-COA-ACYL CARRIER PROTEIN TRANSACYLASE, MITOCHONDRIAL"/>
    <property type="match status" value="1"/>
</dbReference>
<organism evidence="6 7">
    <name type="scientific">Paenibacillus kyungheensis</name>
    <dbReference type="NCBI Taxonomy" id="1452732"/>
    <lineage>
        <taxon>Bacteria</taxon>
        <taxon>Bacillati</taxon>
        <taxon>Bacillota</taxon>
        <taxon>Bacilli</taxon>
        <taxon>Bacillales</taxon>
        <taxon>Paenibacillaceae</taxon>
        <taxon>Paenibacillus</taxon>
    </lineage>
</organism>
<name>A0AAX3M718_9BACL</name>
<dbReference type="Gene3D" id="3.30.70.250">
    <property type="entry name" value="Malonyl-CoA ACP transacylase, ACP-binding"/>
    <property type="match status" value="1"/>
</dbReference>
<dbReference type="RefSeq" id="WP_273616185.1">
    <property type="nucleotide sequence ID" value="NZ_CP117416.1"/>
</dbReference>
<dbReference type="Gene3D" id="3.40.366.10">
    <property type="entry name" value="Malonyl-Coenzyme A Acyl Carrier Protein, domain 2"/>
    <property type="match status" value="1"/>
</dbReference>
<feature type="domain" description="Malonyl-CoA:ACP transacylase (MAT)" evidence="5">
    <location>
        <begin position="7"/>
        <end position="321"/>
    </location>
</feature>
<protein>
    <recommendedName>
        <fullName evidence="1">[acyl-carrier-protein] S-malonyltransferase</fullName>
        <ecNumber evidence="1">2.3.1.39</ecNumber>
    </recommendedName>
</protein>
<dbReference type="Proteomes" id="UP001220509">
    <property type="component" value="Chromosome"/>
</dbReference>
<dbReference type="NCBIfam" id="TIGR00128">
    <property type="entry name" value="fabD"/>
    <property type="match status" value="1"/>
</dbReference>
<dbReference type="AlphaFoldDB" id="A0AAX3M718"/>
<dbReference type="EC" id="2.3.1.39" evidence="1"/>
<evidence type="ECO:0000259" key="5">
    <source>
        <dbReference type="SMART" id="SM00827"/>
    </source>
</evidence>
<keyword evidence="2 6" id="KW-0808">Transferase</keyword>
<dbReference type="InterPro" id="IPR004410">
    <property type="entry name" value="Malonyl_CoA-ACP_transAc_FabD"/>
</dbReference>
<dbReference type="InterPro" id="IPR014043">
    <property type="entry name" value="Acyl_transferase_dom"/>
</dbReference>
<dbReference type="InterPro" id="IPR050858">
    <property type="entry name" value="Mal-CoA-ACP_Trans/PKS_FabD"/>
</dbReference>
<dbReference type="PANTHER" id="PTHR42681:SF1">
    <property type="entry name" value="MALONYL-COA-ACYL CARRIER PROTEIN TRANSACYLASE, MITOCHONDRIAL"/>
    <property type="match status" value="1"/>
</dbReference>
<evidence type="ECO:0000256" key="2">
    <source>
        <dbReference type="ARBA" id="ARBA00022679"/>
    </source>
</evidence>
<reference evidence="6 7" key="1">
    <citation type="submission" date="2023-02" db="EMBL/GenBank/DDBJ databases">
        <title>Genome sequence of Paenibacillus kyungheensis KACC 18744.</title>
        <authorList>
            <person name="Kim S."/>
            <person name="Heo J."/>
            <person name="Kwon S.-W."/>
        </authorList>
    </citation>
    <scope>NUCLEOTIDE SEQUENCE [LARGE SCALE GENOMIC DNA]</scope>
    <source>
        <strain evidence="6 7">KACC 18744</strain>
    </source>
</reference>
<sequence length="419" mass="46558">MDKIAFIFPGQGSQYIGMGKELFNDFDIAKETFAEANEVLGFDLQKICFEGSLQKLNQTENMLPAILTVSVAAFRVYMKEIGYKPTFLAGHSLGEYSALTCSGAIAFADAIKLVHKRSLLATQVKGGLMSVINGVSLEEVLDICQKQNASGEILALACQNSIDQFVLSGKEEAVVHAEDQIILLNGQATPILMAPPFHSPLMKEVLPQLQEELGTLTFDTFQFPVVANATALPYKGTDQIIDHLSLQLTSTVRWFDTIAFFQANDIDLTIEMGPKAILSDLIGSRTGLTALSFGQKEDRSAIKERLQIVSNRYVPTIITRSLAIAVATRNRNTDNEQYRLGVEVPYEQLEQLQLELEEKGMEPTEAQMRQALTWLSQIMRTKGTTKEEQLRRFQQILLETGTEEQLSDFPFCHGVSIHV</sequence>
<dbReference type="SUPFAM" id="SSF52151">
    <property type="entry name" value="FabD/lysophospholipase-like"/>
    <property type="match status" value="1"/>
</dbReference>
<proteinExistence type="predicted"/>
<dbReference type="Pfam" id="PF00698">
    <property type="entry name" value="Acyl_transf_1"/>
    <property type="match status" value="1"/>
</dbReference>
<dbReference type="GO" id="GO:0006633">
    <property type="term" value="P:fatty acid biosynthetic process"/>
    <property type="evidence" value="ECO:0007669"/>
    <property type="project" value="TreeGrafter"/>
</dbReference>